<dbReference type="AlphaFoldDB" id="A0A0D2YBC4"/>
<proteinExistence type="predicted"/>
<sequence>MHDIPEFELDQVAQSEDRIAWISPICPLARQPSRSFR</sequence>
<reference evidence="1" key="2">
    <citation type="submission" date="2025-08" db="UniProtKB">
        <authorList>
            <consortium name="EnsemblFungi"/>
        </authorList>
    </citation>
    <scope>IDENTIFICATION</scope>
    <source>
        <strain evidence="1">4287 / CBS 123668 / FGSC 9935 / NRRL 34936</strain>
    </source>
</reference>
<accession>A0A0D2YBC4</accession>
<protein>
    <submittedName>
        <fullName evidence="1">Uncharacterized protein</fullName>
    </submittedName>
</protein>
<name>A0A0D2YBC4_FUSOF</name>
<organism evidence="1 2">
    <name type="scientific">Fusarium oxysporum (strain Fo5176)</name>
    <name type="common">Fusarium vascular wilt</name>
    <dbReference type="NCBI Taxonomy" id="660025"/>
    <lineage>
        <taxon>Eukaryota</taxon>
        <taxon>Fungi</taxon>
        <taxon>Dikarya</taxon>
        <taxon>Ascomycota</taxon>
        <taxon>Pezizomycotina</taxon>
        <taxon>Sordariomycetes</taxon>
        <taxon>Hypocreomycetidae</taxon>
        <taxon>Hypocreales</taxon>
        <taxon>Nectriaceae</taxon>
        <taxon>Fusarium</taxon>
        <taxon>Fusarium oxysporum species complex</taxon>
    </lineage>
</organism>
<evidence type="ECO:0000313" key="1">
    <source>
        <dbReference type="EnsemblFungi" id="FOXG_13602P0"/>
    </source>
</evidence>
<dbReference type="EnsemblFungi" id="FOXG_13602T0">
    <property type="protein sequence ID" value="FOXG_13602P0"/>
    <property type="gene ID" value="FOXG_13602"/>
</dbReference>
<evidence type="ECO:0000313" key="2">
    <source>
        <dbReference type="Proteomes" id="UP000002489"/>
    </source>
</evidence>
<reference evidence="2" key="1">
    <citation type="journal article" date="2012" name="Mol. Plant Microbe Interact.">
        <title>A highly conserved effector in Fusarium oxysporum is required for full virulence on Arabidopsis.</title>
        <authorList>
            <person name="Thatcher L.F."/>
            <person name="Gardiner D.M."/>
            <person name="Kazan K."/>
            <person name="Manners J."/>
        </authorList>
    </citation>
    <scope>NUCLEOTIDE SEQUENCE [LARGE SCALE GENOMIC DNA]</scope>
    <source>
        <strain evidence="2">Fo5176</strain>
    </source>
</reference>
<dbReference type="Proteomes" id="UP000002489">
    <property type="component" value="Unassembled WGS sequence"/>
</dbReference>